<feature type="domain" description="DUF4590" evidence="2">
    <location>
        <begin position="300"/>
        <end position="411"/>
    </location>
</feature>
<feature type="region of interest" description="Disordered" evidence="1">
    <location>
        <begin position="409"/>
        <end position="434"/>
    </location>
</feature>
<evidence type="ECO:0000256" key="1">
    <source>
        <dbReference type="SAM" id="MobiDB-lite"/>
    </source>
</evidence>
<feature type="compositionally biased region" description="Low complexity" evidence="1">
    <location>
        <begin position="860"/>
        <end position="871"/>
    </location>
</feature>
<dbReference type="CTD" id="127254"/>
<dbReference type="GO" id="GO:0005930">
    <property type="term" value="C:axoneme"/>
    <property type="evidence" value="ECO:0007669"/>
    <property type="project" value="Ensembl"/>
</dbReference>
<dbReference type="GO" id="GO:0060271">
    <property type="term" value="P:cilium assembly"/>
    <property type="evidence" value="ECO:0007669"/>
    <property type="project" value="Ensembl"/>
</dbReference>
<dbReference type="KEGG" id="mmur:105868946"/>
<feature type="compositionally biased region" description="Basic and acidic residues" evidence="1">
    <location>
        <begin position="797"/>
        <end position="821"/>
    </location>
</feature>
<feature type="region of interest" description="Disordered" evidence="1">
    <location>
        <begin position="941"/>
        <end position="1353"/>
    </location>
</feature>
<feature type="compositionally biased region" description="Basic and acidic residues" evidence="1">
    <location>
        <begin position="1267"/>
        <end position="1284"/>
    </location>
</feature>
<feature type="compositionally biased region" description="Basic and acidic residues" evidence="1">
    <location>
        <begin position="416"/>
        <end position="434"/>
    </location>
</feature>
<dbReference type="InterPro" id="IPR048257">
    <property type="entry name" value="DUF4590"/>
</dbReference>
<gene>
    <name evidence="3" type="primary">ERICH3</name>
</gene>
<feature type="compositionally biased region" description="Low complexity" evidence="1">
    <location>
        <begin position="1458"/>
        <end position="1478"/>
    </location>
</feature>
<reference evidence="3" key="3">
    <citation type="submission" date="2025-09" db="UniProtKB">
        <authorList>
            <consortium name="Ensembl"/>
        </authorList>
    </citation>
    <scope>IDENTIFICATION</scope>
</reference>
<reference evidence="3" key="2">
    <citation type="submission" date="2025-08" db="UniProtKB">
        <authorList>
            <consortium name="Ensembl"/>
        </authorList>
    </citation>
    <scope>IDENTIFICATION</scope>
</reference>
<feature type="compositionally biased region" description="Basic and acidic residues" evidence="1">
    <location>
        <begin position="989"/>
        <end position="999"/>
    </location>
</feature>
<feature type="compositionally biased region" description="Basic and acidic residues" evidence="1">
    <location>
        <begin position="553"/>
        <end position="563"/>
    </location>
</feature>
<evidence type="ECO:0000313" key="4">
    <source>
        <dbReference type="Proteomes" id="UP000694394"/>
    </source>
</evidence>
<feature type="region of interest" description="Disordered" evidence="1">
    <location>
        <begin position="232"/>
        <end position="253"/>
    </location>
</feature>
<feature type="compositionally biased region" description="Low complexity" evidence="1">
    <location>
        <begin position="582"/>
        <end position="594"/>
    </location>
</feature>
<feature type="region of interest" description="Disordered" evidence="1">
    <location>
        <begin position="740"/>
        <end position="907"/>
    </location>
</feature>
<feature type="compositionally biased region" description="Acidic residues" evidence="1">
    <location>
        <begin position="639"/>
        <end position="648"/>
    </location>
</feature>
<feature type="region of interest" description="Disordered" evidence="1">
    <location>
        <begin position="1428"/>
        <end position="1550"/>
    </location>
</feature>
<dbReference type="RefSeq" id="XP_012615822.1">
    <property type="nucleotide sequence ID" value="XM_012760368.2"/>
</dbReference>
<dbReference type="InterPro" id="IPR027962">
    <property type="entry name" value="ERICH3"/>
</dbReference>
<feature type="compositionally biased region" description="Acidic residues" evidence="1">
    <location>
        <begin position="564"/>
        <end position="575"/>
    </location>
</feature>
<proteinExistence type="predicted"/>
<feature type="compositionally biased region" description="Basic and acidic residues" evidence="1">
    <location>
        <begin position="531"/>
        <end position="546"/>
    </location>
</feature>
<dbReference type="GeneID" id="105868946"/>
<protein>
    <submittedName>
        <fullName evidence="3">Glutamate rich 3</fullName>
    </submittedName>
</protein>
<feature type="compositionally biased region" description="Acidic residues" evidence="1">
    <location>
        <begin position="1000"/>
        <end position="1010"/>
    </location>
</feature>
<feature type="compositionally biased region" description="Basic and acidic residues" evidence="1">
    <location>
        <begin position="1118"/>
        <end position="1140"/>
    </location>
</feature>
<dbReference type="Proteomes" id="UP000694394">
    <property type="component" value="Chromosome 2"/>
</dbReference>
<feature type="compositionally biased region" description="Basic and acidic residues" evidence="1">
    <location>
        <begin position="628"/>
        <end position="637"/>
    </location>
</feature>
<feature type="compositionally biased region" description="Basic and acidic residues" evidence="1">
    <location>
        <begin position="684"/>
        <end position="705"/>
    </location>
</feature>
<feature type="compositionally biased region" description="Pro residues" evidence="1">
    <location>
        <begin position="233"/>
        <end position="242"/>
    </location>
</feature>
<accession>A0A8B7G1G8</accession>
<organism evidence="3 4">
    <name type="scientific">Microcebus murinus</name>
    <name type="common">Gray mouse lemur</name>
    <name type="synonym">Lemur murinus</name>
    <dbReference type="NCBI Taxonomy" id="30608"/>
    <lineage>
        <taxon>Eukaryota</taxon>
        <taxon>Metazoa</taxon>
        <taxon>Chordata</taxon>
        <taxon>Craniata</taxon>
        <taxon>Vertebrata</taxon>
        <taxon>Euteleostomi</taxon>
        <taxon>Mammalia</taxon>
        <taxon>Eutheria</taxon>
        <taxon>Euarchontoglires</taxon>
        <taxon>Primates</taxon>
        <taxon>Strepsirrhini</taxon>
        <taxon>Lemuriformes</taxon>
        <taxon>Cheirogaleidae</taxon>
        <taxon>Microcebus</taxon>
    </lineage>
</organism>
<evidence type="ECO:0000313" key="3">
    <source>
        <dbReference type="Ensembl" id="ENSMICP00000025941.1"/>
    </source>
</evidence>
<feature type="compositionally biased region" description="Basic and acidic residues" evidence="1">
    <location>
        <begin position="1216"/>
        <end position="1234"/>
    </location>
</feature>
<dbReference type="PANTHER" id="PTHR23034:SF2">
    <property type="entry name" value="GLUTAMATE-RICH PROTEIN 3"/>
    <property type="match status" value="1"/>
</dbReference>
<dbReference type="GO" id="GO:0097730">
    <property type="term" value="C:non-motile cilium"/>
    <property type="evidence" value="ECO:0007669"/>
    <property type="project" value="Ensembl"/>
</dbReference>
<dbReference type="OrthoDB" id="120976at2759"/>
<feature type="compositionally biased region" description="Basic and acidic residues" evidence="1">
    <location>
        <begin position="1196"/>
        <end position="1207"/>
    </location>
</feature>
<feature type="compositionally biased region" description="Basic and acidic residues" evidence="1">
    <location>
        <begin position="1305"/>
        <end position="1316"/>
    </location>
</feature>
<feature type="compositionally biased region" description="Basic and acidic residues" evidence="1">
    <location>
        <begin position="1063"/>
        <end position="1074"/>
    </location>
</feature>
<feature type="region of interest" description="Disordered" evidence="1">
    <location>
        <begin position="515"/>
        <end position="721"/>
    </location>
</feature>
<dbReference type="Pfam" id="PF15257">
    <property type="entry name" value="DUF4590"/>
    <property type="match status" value="1"/>
</dbReference>
<feature type="compositionally biased region" description="Basic and acidic residues" evidence="1">
    <location>
        <begin position="1089"/>
        <end position="1110"/>
    </location>
</feature>
<feature type="compositionally biased region" description="Basic and acidic residues" evidence="1">
    <location>
        <begin position="754"/>
        <end position="764"/>
    </location>
</feature>
<dbReference type="GeneTree" id="ENSGT00530000064485"/>
<keyword evidence="4" id="KW-1185">Reference proteome</keyword>
<feature type="compositionally biased region" description="Polar residues" evidence="1">
    <location>
        <begin position="1496"/>
        <end position="1510"/>
    </location>
</feature>
<reference evidence="3" key="1">
    <citation type="submission" date="2016-12" db="EMBL/GenBank/DDBJ databases">
        <title>Mouse lemur reference genome and diversity panel.</title>
        <authorList>
            <person name="Harris R."/>
            <person name="Larsen P."/>
            <person name="Liu Y."/>
            <person name="Hughes D.S."/>
            <person name="Murali S."/>
            <person name="Raveendran M."/>
            <person name="Korchina V."/>
            <person name="Wang M."/>
            <person name="Jhangiani S."/>
            <person name="Bandaranaike D."/>
            <person name="Bellair M."/>
            <person name="Blankenburg K."/>
            <person name="Chao H."/>
            <person name="Dahdouli M."/>
            <person name="Dinh H."/>
            <person name="Doddapaneni H."/>
            <person name="English A."/>
            <person name="Firestine M."/>
            <person name="Gnanaolivu R."/>
            <person name="Gross S."/>
            <person name="Hernandez B."/>
            <person name="Javaid M."/>
            <person name="Jayaseelan J."/>
            <person name="Jones J."/>
            <person name="Khan Z."/>
            <person name="Kovar C."/>
            <person name="Kurapati P."/>
            <person name="Le B."/>
            <person name="Lee S."/>
            <person name="Li M."/>
            <person name="Mathew T."/>
            <person name="Narasimhan A."/>
            <person name="Ngo D."/>
            <person name="Nguyen L."/>
            <person name="Okwuonu G."/>
            <person name="Ongeri F."/>
            <person name="Osuji N."/>
            <person name="Pu L.-L."/>
            <person name="Puazo M."/>
            <person name="Quiroz J."/>
            <person name="Raj R."/>
            <person name="Rajbhandari K."/>
            <person name="Reid J.G."/>
            <person name="Santibanez J."/>
            <person name="Sexton D."/>
            <person name="Skinner E."/>
            <person name="Vee V."/>
            <person name="Weissenberger G."/>
            <person name="Wu Y."/>
            <person name="Xin Y."/>
            <person name="Han Y."/>
            <person name="Campbell C."/>
            <person name="Brown A."/>
            <person name="Sullivan B."/>
            <person name="Shelton J."/>
            <person name="Brown S."/>
            <person name="Dudchenko O."/>
            <person name="Machol I."/>
            <person name="Durand N."/>
            <person name="Shamim M."/>
            <person name="Lieberman A."/>
            <person name="Muzny D.M."/>
            <person name="Richards S."/>
            <person name="Yoder A."/>
            <person name="Worley K.C."/>
            <person name="Rogers J."/>
            <person name="Gibbs R.A."/>
        </authorList>
    </citation>
    <scope>NUCLEOTIDE SEQUENCE [LARGE SCALE GENOMIC DNA]</scope>
</reference>
<sequence length="1550" mass="169991">MSHSHPAGLLAAYDSLTDKHLTGYFNNTRIRRHLLRSGLITRSGRILSEKEYKLNIMKRDHQKYIRECLAQAIFHKVLDMERYHQLEIKKKLETLARKERIQRFKGEHTGRFIENNMPSLSPHPPVGPKTNRGHHLQVDEGHSSPLALTAPRPYTAPGNMRPPIRLQPLPRNPPVGTVPKIPSGSRSKTFLLEGQAPFPVGGKKAAMKFKNSTGNSQRMNLYRLPNINSYMRPIPPPPPPPNRKFTRENKSETWKKRTFRPTTAPNGLEPLFTKDTRCIYKTSPHSNAAITMIYLGKNVHLSYDNPDFRDEIRVYQQHCGGENLCVYQGKLLEKETFQFISKRHHGFPFSLTFFLNGMQVNRLSSCCEYKHRKGSRLGGKRGYFGFVCVEKSSPCYKCIIAMGLDKKTSLPKPRKEKNTEKRLELRKSEGKARRNAEYMTSRRNEMDGDKISVSDIFSVQEIKTGVREVRTAMEEMERKGKAGQDVWEDDQENILKYEYEEDFEVDDDKYYERASEEGQADYQMNGISKSPSDDEKYNLYLEKESESSSQKASDAHDNVKDGDDGYSESDSEEDKQDIKTTSLASSRSHHYSSSSEDESQAGDREAHTENSAGESARSSSSPELSENDEPRKARLPTEESLEIEIEEQEITKADVETKTLPIEGSFENILEEEMEKGTQGIAERLSEKSRKHSSEEEKEKDKSRLWEGSTAEVKDKQAGFPGVEKGVGQIITEAVASGCHSHCDTESGVSSADEEWKPSRKLEVDTGGASSKKLVVGERATVNSNKEPKQVAQETDTLGKKEAVEEDETPQHRDAAIEGKGDGALWGGAGVEEVPLGEGKPTAEPALVEPSAEERDSPPAIASGAQAGAEAEGARRLCRVGLDPIGKAATRDTAGPNKDEAQEEQALMLTALETVEAASEGKQGLGKAALSNKAVALNPKHLQEAAAARGEAVTPERREAGRGAAGSEAGSIKPDPKGSEEETFTDLEDLGKDTVSEREDGSEEAILEGEEAAKERKEVVRTETPLSPSAGEAAASWTRALEGSPEVLCEEDAEKEETVTEAESNKEDDRKESLPEELDVARKRRKAERPKTPLRETESETEEVTRANELKDEDTLEEEQKLKGEKEKTAKEERSEEDPKAPPNEMESDAENAAPEKASELSEDPGLLEDSLREREASMFEATPGFEKSLENVTVLRKEGREGRLSEAGDTQQEGSRAELLDRDNVTPEDKSSGRGEGASGAPASEPEGKAQAPEVEVSIPDVVEEPEARDQDCLPGLEGRDEEAPLPVGEGVGTMITTQEDAPEGDRMVAGKLGEEGMDEDSKEEDKECALGTGVMQDRNTEGPWGMGGGAAAAEEDLHQGGGMAAEAAAEREVLAGSQTAEGKTVANKASSFSDVAEKETWHQEDELLGKTAAAERVAVEELALPSREGVPAVEEVTVTSTPEGWVGAPQEPFPLEGEAPGQGQDQDGGAAREQAATWSGDGGQELGAVEESQIGLSQERQRPPSSEGLQEVTAQVPVNPDFTGTQEKQEHAVQKKEDADVSLSDLKA</sequence>
<feature type="region of interest" description="Disordered" evidence="1">
    <location>
        <begin position="112"/>
        <end position="132"/>
    </location>
</feature>
<dbReference type="EMBL" id="ABDC03001383">
    <property type="status" value="NOT_ANNOTATED_CDS"/>
    <property type="molecule type" value="Genomic_DNA"/>
</dbReference>
<feature type="compositionally biased region" description="Low complexity" evidence="1">
    <location>
        <begin position="609"/>
        <end position="624"/>
    </location>
</feature>
<feature type="compositionally biased region" description="Basic and acidic residues" evidence="1">
    <location>
        <begin position="1529"/>
        <end position="1541"/>
    </location>
</feature>
<name>A0A8B7G1G8_MICMU</name>
<evidence type="ECO:0000259" key="2">
    <source>
        <dbReference type="Pfam" id="PF15257"/>
    </source>
</evidence>
<feature type="compositionally biased region" description="Basic and acidic residues" evidence="1">
    <location>
        <begin position="1011"/>
        <end position="1021"/>
    </location>
</feature>
<dbReference type="Ensembl" id="ENSMICT00000032599.2">
    <property type="protein sequence ID" value="ENSMICP00000025941.1"/>
    <property type="gene ID" value="ENSMICG00000038155.2"/>
</dbReference>
<dbReference type="PANTHER" id="PTHR23034">
    <property type="entry name" value="GLUTAMATE-RICH PROTEIN 3"/>
    <property type="match status" value="1"/>
</dbReference>